<sequence>MQKRIKIILAVLISCLVIGGLVYQFTGVKTLFDKDILSTAQIKKNIGSQTVKTRTNSQKQLTATYKAKLASGDYTNANPYIKVNPYGTSPLSALVVFKTDSAVKVSVEVVGKTAKTSIKSNVETSYQKNHTISVLGLYADYQNKVKLTLTDKDGHKTVKTLTIKTDALPEAVQSMSLKVTKNDKTKMSIGDSNLTFLVRSTQYPVGVDADGQIRWYSTNYVQHIFKVLSNGHLLYLTKPDNADLVYNDLVETDFMGRVYQEYKFSTETKSNESANSKDETTIIHHDAIELPNHNLLLTVSDGGSKYVEDTMVEISRKTGKVVKVIDLKKLLPAKLYKEYKATKRADGKLDWFHQNSIDYDTSDDSIVISSRSQDTIMKLDYKTCKIKWIFSSKAASKWPARYRKLLLKAADSQTTFTGGQHAATIWATNETDQKQLVLFNNNVAISNGDKKTSGQYSEGVSYLVDETNKTIKKTWSYGKTLGKTNFSNVIGSNRKMTNGNYLIDFGFNNAGKTSHIVEVDPTTNQQVFNLTFTNFGAKGYAYRAERFALYSSNYQFKL</sequence>
<accession>A0A2N9DYE4</accession>
<dbReference type="EMBL" id="OGVC01000051">
    <property type="protein sequence ID" value="SPC40148.1"/>
    <property type="molecule type" value="Genomic_DNA"/>
</dbReference>
<dbReference type="InterPro" id="IPR035391">
    <property type="entry name" value="Arylsulfotran_N"/>
</dbReference>
<evidence type="ECO:0000313" key="2">
    <source>
        <dbReference type="EMBL" id="SPC40148.1"/>
    </source>
</evidence>
<dbReference type="AlphaFoldDB" id="A0A2N9DYE4"/>
<feature type="domain" description="Arylsulfotransferase N-terminal" evidence="1">
    <location>
        <begin position="81"/>
        <end position="165"/>
    </location>
</feature>
<keyword evidence="3" id="KW-1185">Reference proteome</keyword>
<dbReference type="InterPro" id="IPR010262">
    <property type="entry name" value="Arylsulfotransferase_bact"/>
</dbReference>
<dbReference type="InterPro" id="IPR011047">
    <property type="entry name" value="Quinoprotein_ADH-like_sf"/>
</dbReference>
<dbReference type="Proteomes" id="UP000238739">
    <property type="component" value="Unassembled WGS sequence"/>
</dbReference>
<dbReference type="PANTHER" id="PTHR35340:SF10">
    <property type="entry name" value="CYTOPLASMIC PROTEIN"/>
    <property type="match status" value="1"/>
</dbReference>
<dbReference type="PANTHER" id="PTHR35340">
    <property type="entry name" value="PQQ ENZYME REPEAT PROTEIN-RELATED"/>
    <property type="match status" value="1"/>
</dbReference>
<proteinExistence type="predicted"/>
<evidence type="ECO:0000313" key="3">
    <source>
        <dbReference type="Proteomes" id="UP000238739"/>
    </source>
</evidence>
<reference evidence="2" key="1">
    <citation type="submission" date="2018-01" db="EMBL/GenBank/DDBJ databases">
        <authorList>
            <person name="Chaillou S."/>
        </authorList>
    </citation>
    <scope>NUCLEOTIDE SEQUENCE [LARGE SCALE GENOMIC DNA]</scope>
    <source>
        <strain evidence="2">MFPC41A2801</strain>
    </source>
</reference>
<dbReference type="SUPFAM" id="SSF50998">
    <property type="entry name" value="Quinoprotein alcohol dehydrogenase-like"/>
    <property type="match status" value="1"/>
</dbReference>
<dbReference type="RefSeq" id="WP_025082619.1">
    <property type="nucleotide sequence ID" value="NZ_LT984417.1"/>
</dbReference>
<comment type="caution">
    <text evidence="2">The sequence shown here is derived from an EMBL/GenBank/DDBJ whole genome shotgun (WGS) entry which is preliminary data.</text>
</comment>
<dbReference type="Pfam" id="PF17425">
    <property type="entry name" value="Arylsulfotran_N"/>
    <property type="match status" value="1"/>
</dbReference>
<protein>
    <submittedName>
        <fullName evidence="2">Arylsulfate sulfotransferase</fullName>
    </submittedName>
</protein>
<dbReference type="InterPro" id="IPR038477">
    <property type="entry name" value="ASST_N_sf"/>
</dbReference>
<dbReference type="Gene3D" id="2.60.40.3100">
    <property type="entry name" value="Arylsulphate sulphotransferase monomer, N-terminal domain"/>
    <property type="match status" value="1"/>
</dbReference>
<gene>
    <name evidence="2" type="ORF">LFUMFP_90004</name>
</gene>
<name>A0A2N9DYE4_9LACO</name>
<dbReference type="GO" id="GO:0004062">
    <property type="term" value="F:aryl sulfotransferase activity"/>
    <property type="evidence" value="ECO:0007669"/>
    <property type="project" value="InterPro"/>
</dbReference>
<organism evidence="2 3">
    <name type="scientific">Latilactobacillus fuchuensis</name>
    <dbReference type="NCBI Taxonomy" id="164393"/>
    <lineage>
        <taxon>Bacteria</taxon>
        <taxon>Bacillati</taxon>
        <taxon>Bacillota</taxon>
        <taxon>Bacilli</taxon>
        <taxon>Lactobacillales</taxon>
        <taxon>Lactobacillaceae</taxon>
        <taxon>Latilactobacillus</taxon>
    </lineage>
</organism>
<dbReference type="InterPro" id="IPR053143">
    <property type="entry name" value="Arylsulfate_ST"/>
</dbReference>
<evidence type="ECO:0000259" key="1">
    <source>
        <dbReference type="Pfam" id="PF17425"/>
    </source>
</evidence>
<dbReference type="Pfam" id="PF05935">
    <property type="entry name" value="Arylsulfotrans"/>
    <property type="match status" value="1"/>
</dbReference>